<sequence length="321" mass="35393">MDLDEILASGALGTDFPLPTTGPFTYAEALQSGLSRHQLSVLHQEGLLRRPIKGVYLPSALGDSLSLRAACLSLVVPEDCVVVDRHAGWMLGAQMVLAPNEHLDLRPLSLYRPAGHGRLRNSIAASGERDLSDEDVIEIEGLRVTTPLRTAWDLGRVRWTDEAISGLDAMLRLGGFTREEFEDGFVRFRGMRWVTTLRAVGPLADGRSESPGESVLRLRCHECGLRMTPQVEVHRGERLLGRLDLGDEPLKVGVEYDGAEWHSTPEQQAHDRRRRGEIRADGWIVEAFDAAAVFGRDRACEAVIREAALAARARRGLRPAG</sequence>
<evidence type="ECO:0000313" key="3">
    <source>
        <dbReference type="Proteomes" id="UP000523955"/>
    </source>
</evidence>
<gene>
    <name evidence="2" type="ORF">H5V45_01360</name>
</gene>
<protein>
    <recommendedName>
        <fullName evidence="1">AbiEi antitoxin N-terminal domain-containing protein</fullName>
    </recommendedName>
</protein>
<dbReference type="Gene3D" id="3.40.960.10">
    <property type="entry name" value="VSR Endonuclease"/>
    <property type="match status" value="1"/>
</dbReference>
<reference evidence="2 3" key="1">
    <citation type="submission" date="2020-08" db="EMBL/GenBank/DDBJ databases">
        <authorList>
            <person name="Seo M.-J."/>
        </authorList>
    </citation>
    <scope>NUCLEOTIDE SEQUENCE [LARGE SCALE GENOMIC DNA]</scope>
    <source>
        <strain evidence="2 3">KIGAM211</strain>
    </source>
</reference>
<organism evidence="2 3">
    <name type="scientific">Nocardioides luti</name>
    <dbReference type="NCBI Taxonomy" id="2761101"/>
    <lineage>
        <taxon>Bacteria</taxon>
        <taxon>Bacillati</taxon>
        <taxon>Actinomycetota</taxon>
        <taxon>Actinomycetes</taxon>
        <taxon>Propionibacteriales</taxon>
        <taxon>Nocardioidaceae</taxon>
        <taxon>Nocardioides</taxon>
    </lineage>
</organism>
<keyword evidence="3" id="KW-1185">Reference proteome</keyword>
<comment type="caution">
    <text evidence="2">The sequence shown here is derived from an EMBL/GenBank/DDBJ whole genome shotgun (WGS) entry which is preliminary data.</text>
</comment>
<dbReference type="InterPro" id="IPR011335">
    <property type="entry name" value="Restrct_endonuc-II-like"/>
</dbReference>
<dbReference type="Pfam" id="PF13338">
    <property type="entry name" value="AbiEi_4"/>
    <property type="match status" value="1"/>
</dbReference>
<dbReference type="EMBL" id="JACKXE010000001">
    <property type="protein sequence ID" value="MBB6625957.1"/>
    <property type="molecule type" value="Genomic_DNA"/>
</dbReference>
<dbReference type="SUPFAM" id="SSF52980">
    <property type="entry name" value="Restriction endonuclease-like"/>
    <property type="match status" value="1"/>
</dbReference>
<proteinExistence type="predicted"/>
<dbReference type="InterPro" id="IPR025159">
    <property type="entry name" value="AbiEi_N"/>
</dbReference>
<evidence type="ECO:0000313" key="2">
    <source>
        <dbReference type="EMBL" id="MBB6625957.1"/>
    </source>
</evidence>
<dbReference type="Proteomes" id="UP000523955">
    <property type="component" value="Unassembled WGS sequence"/>
</dbReference>
<accession>A0A7X0RCU6</accession>
<feature type="domain" description="AbiEi antitoxin N-terminal" evidence="1">
    <location>
        <begin position="22"/>
        <end position="57"/>
    </location>
</feature>
<dbReference type="AlphaFoldDB" id="A0A7X0RCU6"/>
<dbReference type="RefSeq" id="WP_185251277.1">
    <property type="nucleotide sequence ID" value="NZ_JACKXE010000001.1"/>
</dbReference>
<name>A0A7X0RCU6_9ACTN</name>
<evidence type="ECO:0000259" key="1">
    <source>
        <dbReference type="Pfam" id="PF13338"/>
    </source>
</evidence>